<dbReference type="EMBL" id="MU793595">
    <property type="protein sequence ID" value="KAJ3781153.1"/>
    <property type="molecule type" value="Genomic_DNA"/>
</dbReference>
<feature type="compositionally biased region" description="Polar residues" evidence="1">
    <location>
        <begin position="485"/>
        <end position="503"/>
    </location>
</feature>
<protein>
    <submittedName>
        <fullName evidence="2">Uncharacterized protein</fullName>
    </submittedName>
</protein>
<evidence type="ECO:0000256" key="1">
    <source>
        <dbReference type="SAM" id="MobiDB-lite"/>
    </source>
</evidence>
<proteinExistence type="predicted"/>
<evidence type="ECO:0000313" key="3">
    <source>
        <dbReference type="Proteomes" id="UP001163798"/>
    </source>
</evidence>
<sequence length="745" mass="84389">MARFGQFFISEIDFKLERVVNEIEDRDTAGVYAEAKIVIRKSKARIRQTEAEDKEIPSTISAEGIGKLLVERPYAIMREFVFLPYEYEEFGRGNTIGWEALELVRLFTCAIWVLLKDEEVREKAPRPEELEGLESVLKFWSWDRRYDGLQKPLLMRTTIEGENWGVESRKRFFPTGEVRLEGKWKVLGECYINRYRAGQKKRSGEEREEMNKCVEKLFEGMQCLPRGNQREPWVGGKNREVVLNVNPNEYRREALGVEGGVKKRGVKGVMKTAKDAQRDAIGLIIGAGVGEYERKVIEGQVRKRMSGKGKTGENVKKGGKQKKDKKGEGKEEELGDEEGDEDEDEELKGESSGSSSIMPGRIATAIRPKLKSPRCLSVLIKISNFFLYHIPPALSPFCPQTFQTPEERDTHASEHSSTRKTVNMDLDGIRISVTVVDPEHGIYACPGPCSTRSSLGGVYLHITQEHPTMFTNLKRKRDEVDLPSGLQTPLSSPPSFSTGSHGYTQQSYQYTPTNTSAAFQVVKILRVKPPIFTYNFAAATSQHPSMNALLDFVGTSLSNLVDGCAFHGIMNHDTPSSHRKVYRCSEPRIAEHGSEYKSTFTKALHGRRHSVCFRCWCPMLPSFENHPDEVCNKGTNHSNRNHWEDWFRVLPYLIFRVKGLRDVVFQELGIDESVFHSNILSYAAWVTLPAGTDDDRVTNLIILTAIYLSLRITGKISPPSDGFELDGEKLYPLSFILRILTVSKR</sequence>
<name>A0AA38KC50_9AGAR</name>
<feature type="compositionally biased region" description="Acidic residues" evidence="1">
    <location>
        <begin position="330"/>
        <end position="347"/>
    </location>
</feature>
<reference evidence="2" key="1">
    <citation type="submission" date="2022-08" db="EMBL/GenBank/DDBJ databases">
        <authorList>
            <consortium name="DOE Joint Genome Institute"/>
            <person name="Min B."/>
            <person name="Riley R."/>
            <person name="Sierra-Patev S."/>
            <person name="Naranjo-Ortiz M."/>
            <person name="Looney B."/>
            <person name="Konkel Z."/>
            <person name="Slot J.C."/>
            <person name="Sakamoto Y."/>
            <person name="Steenwyk J.L."/>
            <person name="Rokas A."/>
            <person name="Carro J."/>
            <person name="Camarero S."/>
            <person name="Ferreira P."/>
            <person name="Molpeceres G."/>
            <person name="Ruiz-Duenas F.J."/>
            <person name="Serrano A."/>
            <person name="Henrissat B."/>
            <person name="Drula E."/>
            <person name="Hughes K.W."/>
            <person name="Mata J.L."/>
            <person name="Ishikawa N.K."/>
            <person name="Vargas-Isla R."/>
            <person name="Ushijima S."/>
            <person name="Smith C.A."/>
            <person name="Ahrendt S."/>
            <person name="Andreopoulos W."/>
            <person name="He G."/>
            <person name="Labutti K."/>
            <person name="Lipzen A."/>
            <person name="Ng V."/>
            <person name="Sandor L."/>
            <person name="Barry K."/>
            <person name="Martinez A.T."/>
            <person name="Xiao Y."/>
            <person name="Gibbons J.G."/>
            <person name="Terashima K."/>
            <person name="Hibbett D.S."/>
            <person name="Grigoriev I.V."/>
        </authorList>
    </citation>
    <scope>NUCLEOTIDE SEQUENCE</scope>
    <source>
        <strain evidence="2">TFB10291</strain>
    </source>
</reference>
<gene>
    <name evidence="2" type="ORF">GGU10DRAFT_379833</name>
</gene>
<evidence type="ECO:0000313" key="2">
    <source>
        <dbReference type="EMBL" id="KAJ3781153.1"/>
    </source>
</evidence>
<organism evidence="2 3">
    <name type="scientific">Lentinula aff. detonsa</name>
    <dbReference type="NCBI Taxonomy" id="2804958"/>
    <lineage>
        <taxon>Eukaryota</taxon>
        <taxon>Fungi</taxon>
        <taxon>Dikarya</taxon>
        <taxon>Basidiomycota</taxon>
        <taxon>Agaricomycotina</taxon>
        <taxon>Agaricomycetes</taxon>
        <taxon>Agaricomycetidae</taxon>
        <taxon>Agaricales</taxon>
        <taxon>Marasmiineae</taxon>
        <taxon>Omphalotaceae</taxon>
        <taxon>Lentinula</taxon>
    </lineage>
</organism>
<feature type="region of interest" description="Disordered" evidence="1">
    <location>
        <begin position="302"/>
        <end position="360"/>
    </location>
</feature>
<dbReference type="AlphaFoldDB" id="A0AA38KC50"/>
<comment type="caution">
    <text evidence="2">The sequence shown here is derived from an EMBL/GenBank/DDBJ whole genome shotgun (WGS) entry which is preliminary data.</text>
</comment>
<dbReference type="Proteomes" id="UP001163798">
    <property type="component" value="Unassembled WGS sequence"/>
</dbReference>
<accession>A0AA38KC50</accession>
<feature type="region of interest" description="Disordered" evidence="1">
    <location>
        <begin position="482"/>
        <end position="503"/>
    </location>
</feature>
<keyword evidence="3" id="KW-1185">Reference proteome</keyword>